<dbReference type="AlphaFoldDB" id="A0ABD3PWE1"/>
<evidence type="ECO:0000256" key="2">
    <source>
        <dbReference type="ARBA" id="ARBA00022692"/>
    </source>
</evidence>
<dbReference type="GO" id="GO:0016020">
    <property type="term" value="C:membrane"/>
    <property type="evidence" value="ECO:0007669"/>
    <property type="project" value="UniProtKB-SubCell"/>
</dbReference>
<name>A0ABD3PWE1_9STRA</name>
<feature type="region of interest" description="Disordered" evidence="5">
    <location>
        <begin position="21"/>
        <end position="45"/>
    </location>
</feature>
<gene>
    <name evidence="7" type="ORF">ACHAW5_000874</name>
</gene>
<proteinExistence type="predicted"/>
<evidence type="ECO:0008006" key="9">
    <source>
        <dbReference type="Google" id="ProtNLM"/>
    </source>
</evidence>
<keyword evidence="3 6" id="KW-1133">Transmembrane helix</keyword>
<evidence type="ECO:0000256" key="5">
    <source>
        <dbReference type="SAM" id="MobiDB-lite"/>
    </source>
</evidence>
<sequence>MVITRKKNSLRKLIVKRRLHLDEGPSAKRKATTPARSATKLTRSGRKRSSFDFGCRSISSQSFISAMEEASPIRRRLAEPGNVELSSSSSISNDDSASIDDSKKRRTIHIQLGPLVISGAAIDRVMARLISFTSKVTMDTLRPLPLFMGFTGPSFCIAADAFSPPISLTRQSNKPLLEKVMSRLSRNLNYFATNYAFMAVCTIFVVALMHPGMLLYVGITWASWWLHLVIIREDVRLVIMEKDLNEVFTPKRRSWILTAWTVWVAVAKCFYPSIKGMAISGALVLFHALMRDPSKLGGDLVRSRSRALRESSPSNSDDGSEVFVECEDAV</sequence>
<dbReference type="Proteomes" id="UP001530315">
    <property type="component" value="Unassembled WGS sequence"/>
</dbReference>
<comment type="subcellular location">
    <subcellularLocation>
        <location evidence="1">Membrane</location>
        <topology evidence="1">Multi-pass membrane protein</topology>
    </subcellularLocation>
</comment>
<feature type="transmembrane region" description="Helical" evidence="6">
    <location>
        <begin position="213"/>
        <end position="231"/>
    </location>
</feature>
<evidence type="ECO:0000256" key="6">
    <source>
        <dbReference type="SAM" id="Phobius"/>
    </source>
</evidence>
<reference evidence="7 8" key="1">
    <citation type="submission" date="2024-10" db="EMBL/GenBank/DDBJ databases">
        <title>Updated reference genomes for cyclostephanoid diatoms.</title>
        <authorList>
            <person name="Roberts W.R."/>
            <person name="Alverson A.J."/>
        </authorList>
    </citation>
    <scope>NUCLEOTIDE SEQUENCE [LARGE SCALE GENOMIC DNA]</scope>
    <source>
        <strain evidence="7 8">AJA276-08</strain>
    </source>
</reference>
<evidence type="ECO:0000313" key="7">
    <source>
        <dbReference type="EMBL" id="KAL3791571.1"/>
    </source>
</evidence>
<keyword evidence="4 6" id="KW-0472">Membrane</keyword>
<evidence type="ECO:0000256" key="1">
    <source>
        <dbReference type="ARBA" id="ARBA00004141"/>
    </source>
</evidence>
<dbReference type="Pfam" id="PF03208">
    <property type="entry name" value="PRA1"/>
    <property type="match status" value="1"/>
</dbReference>
<organism evidence="7 8">
    <name type="scientific">Stephanodiscus triporus</name>
    <dbReference type="NCBI Taxonomy" id="2934178"/>
    <lineage>
        <taxon>Eukaryota</taxon>
        <taxon>Sar</taxon>
        <taxon>Stramenopiles</taxon>
        <taxon>Ochrophyta</taxon>
        <taxon>Bacillariophyta</taxon>
        <taxon>Coscinodiscophyceae</taxon>
        <taxon>Thalassiosirophycidae</taxon>
        <taxon>Stephanodiscales</taxon>
        <taxon>Stephanodiscaceae</taxon>
        <taxon>Stephanodiscus</taxon>
    </lineage>
</organism>
<protein>
    <recommendedName>
        <fullName evidence="9">PRA1 family protein</fullName>
    </recommendedName>
</protein>
<evidence type="ECO:0000256" key="4">
    <source>
        <dbReference type="ARBA" id="ARBA00023136"/>
    </source>
</evidence>
<keyword evidence="8" id="KW-1185">Reference proteome</keyword>
<evidence type="ECO:0000313" key="8">
    <source>
        <dbReference type="Proteomes" id="UP001530315"/>
    </source>
</evidence>
<accession>A0ABD3PWE1</accession>
<dbReference type="InterPro" id="IPR004895">
    <property type="entry name" value="Prenylated_rab_accept_PRA1"/>
</dbReference>
<evidence type="ECO:0000256" key="3">
    <source>
        <dbReference type="ARBA" id="ARBA00022989"/>
    </source>
</evidence>
<keyword evidence="2 6" id="KW-0812">Transmembrane</keyword>
<dbReference type="EMBL" id="JALLAZ020000590">
    <property type="protein sequence ID" value="KAL3791571.1"/>
    <property type="molecule type" value="Genomic_DNA"/>
</dbReference>
<feature type="transmembrane region" description="Helical" evidence="6">
    <location>
        <begin position="188"/>
        <end position="207"/>
    </location>
</feature>
<comment type="caution">
    <text evidence="7">The sequence shown here is derived from an EMBL/GenBank/DDBJ whole genome shotgun (WGS) entry which is preliminary data.</text>
</comment>
<dbReference type="PANTHER" id="PTHR19317">
    <property type="entry name" value="PRENYLATED RAB ACCEPTOR 1-RELATED"/>
    <property type="match status" value="1"/>
</dbReference>
<dbReference type="PANTHER" id="PTHR19317:SF0">
    <property type="entry name" value="PRENYLATED RAB ACCEPTOR PROTEIN 1"/>
    <property type="match status" value="1"/>
</dbReference>